<accession>A0A1I5EK91</accession>
<dbReference type="STRING" id="1005928.SAMN04487859_11662"/>
<evidence type="ECO:0008006" key="3">
    <source>
        <dbReference type="Google" id="ProtNLM"/>
    </source>
</evidence>
<sequence length="444" mass="50300">MKSTTIEKRIGIAFAEWVKAVTYAPKDSRKTMHFVQSGKLASLEFLPTKIPHDLITPKGKNELIEAMHAGLEQTQLNEKIELDTAYKCLLVAFRNEIENARKTGQFDEEAVEKAFLSDLRSKKFQCKTFCIPITFSPAAKNTNFSVGPIRFQSTVVFSENYKSRKSKFLSQSNDGWHYAANECWDHISSFDHVLLIEIEGFEKDMAWRAARDLAEAFLNLVRIFYGFYHSHEIKAADGNIKQLNGASLILSESEGLEISLSRDWAGANIDDAHVARFCSELNEKRGFFASYLSFLLSAEPMNSPVRTRLRQANALIAQAYSEPHLDMKLVRIVSALEKLSGITGKTKWKALGNRCASFSAARDLGQRVKIYHSVRGAYLCRNAIVHDETPPKRHLSHAFSRLDKHLSAIFFGFIYLYANVASEESVETTKHLRKAIDARNCSWR</sequence>
<protein>
    <recommendedName>
        <fullName evidence="3">Apea-like HEPN domain-containing protein</fullName>
    </recommendedName>
</protein>
<evidence type="ECO:0000313" key="2">
    <source>
        <dbReference type="Proteomes" id="UP000198599"/>
    </source>
</evidence>
<dbReference type="Proteomes" id="UP000198599">
    <property type="component" value="Unassembled WGS sequence"/>
</dbReference>
<dbReference type="AlphaFoldDB" id="A0A1I5EK91"/>
<name>A0A1I5EK91_9RHOB</name>
<evidence type="ECO:0000313" key="1">
    <source>
        <dbReference type="EMBL" id="SFO11915.1"/>
    </source>
</evidence>
<organism evidence="1 2">
    <name type="scientific">Roseovarius lutimaris</name>
    <dbReference type="NCBI Taxonomy" id="1005928"/>
    <lineage>
        <taxon>Bacteria</taxon>
        <taxon>Pseudomonadati</taxon>
        <taxon>Pseudomonadota</taxon>
        <taxon>Alphaproteobacteria</taxon>
        <taxon>Rhodobacterales</taxon>
        <taxon>Roseobacteraceae</taxon>
        <taxon>Roseovarius</taxon>
    </lineage>
</organism>
<dbReference type="RefSeq" id="WP_143076353.1">
    <property type="nucleotide sequence ID" value="NZ_FOVP01000016.1"/>
</dbReference>
<reference evidence="2" key="1">
    <citation type="submission" date="2016-10" db="EMBL/GenBank/DDBJ databases">
        <authorList>
            <person name="Varghese N."/>
            <person name="Submissions S."/>
        </authorList>
    </citation>
    <scope>NUCLEOTIDE SEQUENCE [LARGE SCALE GENOMIC DNA]</scope>
    <source>
        <strain evidence="2">DSM 28463</strain>
    </source>
</reference>
<dbReference type="EMBL" id="FOVP01000016">
    <property type="protein sequence ID" value="SFO11915.1"/>
    <property type="molecule type" value="Genomic_DNA"/>
</dbReference>
<gene>
    <name evidence="1" type="ORF">SAMN04487859_11662</name>
</gene>
<dbReference type="OrthoDB" id="8477020at2"/>
<keyword evidence="2" id="KW-1185">Reference proteome</keyword>
<proteinExistence type="predicted"/>